<dbReference type="OrthoDB" id="783906at2759"/>
<dbReference type="InterPro" id="IPR000477">
    <property type="entry name" value="RT_dom"/>
</dbReference>
<evidence type="ECO:0000256" key="2">
    <source>
        <dbReference type="ARBA" id="ARBA00022679"/>
    </source>
</evidence>
<evidence type="ECO:0000256" key="4">
    <source>
        <dbReference type="ARBA" id="ARBA00022722"/>
    </source>
</evidence>
<dbReference type="PANTHER" id="PTHR37984:SF5">
    <property type="entry name" value="PROTEIN NYNRIN-LIKE"/>
    <property type="match status" value="1"/>
</dbReference>
<evidence type="ECO:0000256" key="7">
    <source>
        <dbReference type="ARBA" id="ARBA00022918"/>
    </source>
</evidence>
<dbReference type="GO" id="GO:0004519">
    <property type="term" value="F:endonuclease activity"/>
    <property type="evidence" value="ECO:0007669"/>
    <property type="project" value="UniProtKB-KW"/>
</dbReference>
<dbReference type="Proteomes" id="UP001151287">
    <property type="component" value="Unassembled WGS sequence"/>
</dbReference>
<dbReference type="Pfam" id="PF00078">
    <property type="entry name" value="RVT_1"/>
    <property type="match status" value="1"/>
</dbReference>
<name>A0A9Q0CC96_9POAL</name>
<feature type="domain" description="Reverse transcriptase" evidence="9">
    <location>
        <begin position="127"/>
        <end position="306"/>
    </location>
</feature>
<keyword evidence="1" id="KW-0645">Protease</keyword>
<dbReference type="AlphaFoldDB" id="A0A9Q0CC96"/>
<evidence type="ECO:0000313" key="10">
    <source>
        <dbReference type="EMBL" id="KAJ1691085.1"/>
    </source>
</evidence>
<dbReference type="SUPFAM" id="SSF56672">
    <property type="entry name" value="DNA/RNA polymerases"/>
    <property type="match status" value="1"/>
</dbReference>
<protein>
    <recommendedName>
        <fullName evidence="9">Reverse transcriptase domain-containing protein</fullName>
    </recommendedName>
</protein>
<dbReference type="InterPro" id="IPR043128">
    <property type="entry name" value="Rev_trsase/Diguanyl_cyclase"/>
</dbReference>
<dbReference type="Gene3D" id="3.10.20.370">
    <property type="match status" value="1"/>
</dbReference>
<proteinExistence type="predicted"/>
<dbReference type="GO" id="GO:0003964">
    <property type="term" value="F:RNA-directed DNA polymerase activity"/>
    <property type="evidence" value="ECO:0007669"/>
    <property type="project" value="UniProtKB-KW"/>
</dbReference>
<organism evidence="10 11">
    <name type="scientific">Rhynchospora breviuscula</name>
    <dbReference type="NCBI Taxonomy" id="2022672"/>
    <lineage>
        <taxon>Eukaryota</taxon>
        <taxon>Viridiplantae</taxon>
        <taxon>Streptophyta</taxon>
        <taxon>Embryophyta</taxon>
        <taxon>Tracheophyta</taxon>
        <taxon>Spermatophyta</taxon>
        <taxon>Magnoliopsida</taxon>
        <taxon>Liliopsida</taxon>
        <taxon>Poales</taxon>
        <taxon>Cyperaceae</taxon>
        <taxon>Cyperoideae</taxon>
        <taxon>Rhynchosporeae</taxon>
        <taxon>Rhynchospora</taxon>
    </lineage>
</organism>
<dbReference type="GO" id="GO:0008233">
    <property type="term" value="F:peptidase activity"/>
    <property type="evidence" value="ECO:0007669"/>
    <property type="project" value="UniProtKB-KW"/>
</dbReference>
<dbReference type="PANTHER" id="PTHR37984">
    <property type="entry name" value="PROTEIN CBG26694"/>
    <property type="match status" value="1"/>
</dbReference>
<dbReference type="CDD" id="cd01647">
    <property type="entry name" value="RT_LTR"/>
    <property type="match status" value="1"/>
</dbReference>
<keyword evidence="7" id="KW-0695">RNA-directed DNA polymerase</keyword>
<evidence type="ECO:0000259" key="9">
    <source>
        <dbReference type="PROSITE" id="PS50878"/>
    </source>
</evidence>
<dbReference type="InterPro" id="IPR043502">
    <property type="entry name" value="DNA/RNA_pol_sf"/>
</dbReference>
<dbReference type="FunFam" id="3.10.20.370:FF:000001">
    <property type="entry name" value="Retrovirus-related Pol polyprotein from transposon 17.6-like protein"/>
    <property type="match status" value="1"/>
</dbReference>
<evidence type="ECO:0000313" key="11">
    <source>
        <dbReference type="Proteomes" id="UP001151287"/>
    </source>
</evidence>
<sequence>MGISSDPIIDEIIEEEEGNVDEYGEEMEGETEEVEQAVISMYASTYMKKGGKNVKLVVREEFAEVQVIRSTLNIYKETKKGNEGLPPRRRVDHKINLLPEAKPVNQRPYIFSYFQKLEIEKIIEELIKGGLIQESDSPYASPVLLVKKKDGGWRMCIDYRQLNTQTVKNKFPILIIEDILDELKGAEYFTKIDLRSGYHQIRMHEGDIHKTTFRTHQGHYEFLVTPFGLTNVPVTFQSLMNQVFKSYLRKFILVFFDDILIYNDSLEEHNQHLKLALETLRQHQLFAKRSKCEFGAKSLEYLGHEISSKGVATDPKKIEAMVNWSTPKTVREMRGFLCLTGYYRRFVKGYSVIAKSPTTQLKKNAFGWNKEAEAAFKKLKQEMVTVPVLAMPDFSQPFILETDASDIGMGAVLMQGMRPIAYMSKCLGAKNQGLSTYEKEFSALLTAVQKWRHYLIGKPFGVENKVADALSRVQKPIEVTQQGIGVVQAVTELVPTWMDKVKESYEDDAWIQGQFEKLKADNADEKYIQHQGVLKYKDRLCVGRARQWR</sequence>
<keyword evidence="11" id="KW-1185">Reference proteome</keyword>
<keyword evidence="4" id="KW-0540">Nuclease</keyword>
<evidence type="ECO:0000256" key="1">
    <source>
        <dbReference type="ARBA" id="ARBA00022670"/>
    </source>
</evidence>
<dbReference type="Gene3D" id="3.10.10.10">
    <property type="entry name" value="HIV Type 1 Reverse Transcriptase, subunit A, domain 1"/>
    <property type="match status" value="1"/>
</dbReference>
<dbReference type="InterPro" id="IPR041577">
    <property type="entry name" value="RT_RNaseH_2"/>
</dbReference>
<keyword evidence="5" id="KW-0255">Endonuclease</keyword>
<dbReference type="FunFam" id="3.30.70.270:FF:000020">
    <property type="entry name" value="Transposon Tf2-6 polyprotein-like Protein"/>
    <property type="match status" value="1"/>
</dbReference>
<accession>A0A9Q0CC96</accession>
<dbReference type="FunFam" id="3.10.10.10:FF:000007">
    <property type="entry name" value="Retrovirus-related Pol polyprotein from transposon 17.6-like Protein"/>
    <property type="match status" value="1"/>
</dbReference>
<evidence type="ECO:0000256" key="3">
    <source>
        <dbReference type="ARBA" id="ARBA00022695"/>
    </source>
</evidence>
<keyword evidence="8" id="KW-0511">Multifunctional enzyme</keyword>
<dbReference type="InterPro" id="IPR050951">
    <property type="entry name" value="Retrovirus_Pol_polyprotein"/>
</dbReference>
<keyword evidence="2" id="KW-0808">Transferase</keyword>
<dbReference type="EMBL" id="JAMQYH010000004">
    <property type="protein sequence ID" value="KAJ1691085.1"/>
    <property type="molecule type" value="Genomic_DNA"/>
</dbReference>
<evidence type="ECO:0000256" key="5">
    <source>
        <dbReference type="ARBA" id="ARBA00022759"/>
    </source>
</evidence>
<keyword evidence="3" id="KW-0548">Nucleotidyltransferase</keyword>
<reference evidence="10" key="1">
    <citation type="journal article" date="2022" name="Cell">
        <title>Repeat-based holocentromeres influence genome architecture and karyotype evolution.</title>
        <authorList>
            <person name="Hofstatter P.G."/>
            <person name="Thangavel G."/>
            <person name="Lux T."/>
            <person name="Neumann P."/>
            <person name="Vondrak T."/>
            <person name="Novak P."/>
            <person name="Zhang M."/>
            <person name="Costa L."/>
            <person name="Castellani M."/>
            <person name="Scott A."/>
            <person name="Toegelov H."/>
            <person name="Fuchs J."/>
            <person name="Mata-Sucre Y."/>
            <person name="Dias Y."/>
            <person name="Vanzela A.L.L."/>
            <person name="Huettel B."/>
            <person name="Almeida C.C.S."/>
            <person name="Simkova H."/>
            <person name="Souza G."/>
            <person name="Pedrosa-Harand A."/>
            <person name="Macas J."/>
            <person name="Mayer K.F.X."/>
            <person name="Houben A."/>
            <person name="Marques A."/>
        </authorList>
    </citation>
    <scope>NUCLEOTIDE SEQUENCE</scope>
    <source>
        <strain evidence="10">RhyBre1mFocal</strain>
    </source>
</reference>
<dbReference type="Gene3D" id="3.30.70.270">
    <property type="match status" value="2"/>
</dbReference>
<evidence type="ECO:0000256" key="6">
    <source>
        <dbReference type="ARBA" id="ARBA00022801"/>
    </source>
</evidence>
<gene>
    <name evidence="10" type="ORF">LUZ63_015240</name>
</gene>
<comment type="caution">
    <text evidence="10">The sequence shown here is derived from an EMBL/GenBank/DDBJ whole genome shotgun (WGS) entry which is preliminary data.</text>
</comment>
<evidence type="ECO:0000256" key="8">
    <source>
        <dbReference type="ARBA" id="ARBA00023268"/>
    </source>
</evidence>
<dbReference type="GO" id="GO:0006508">
    <property type="term" value="P:proteolysis"/>
    <property type="evidence" value="ECO:0007669"/>
    <property type="project" value="UniProtKB-KW"/>
</dbReference>
<dbReference type="Pfam" id="PF17919">
    <property type="entry name" value="RT_RNaseH_2"/>
    <property type="match status" value="1"/>
</dbReference>
<dbReference type="PROSITE" id="PS50878">
    <property type="entry name" value="RT_POL"/>
    <property type="match status" value="1"/>
</dbReference>
<keyword evidence="6" id="KW-0378">Hydrolase</keyword>